<evidence type="ECO:0000256" key="1">
    <source>
        <dbReference type="SAM" id="Phobius"/>
    </source>
</evidence>
<dbReference type="EMBL" id="JBHSOG010000057">
    <property type="protein sequence ID" value="MFC5770697.1"/>
    <property type="molecule type" value="Genomic_DNA"/>
</dbReference>
<feature type="transmembrane region" description="Helical" evidence="1">
    <location>
        <begin position="118"/>
        <end position="139"/>
    </location>
</feature>
<protein>
    <submittedName>
        <fullName evidence="2">Uncharacterized protein</fullName>
    </submittedName>
</protein>
<reference evidence="3" key="1">
    <citation type="journal article" date="2019" name="Int. J. Syst. Evol. Microbiol.">
        <title>The Global Catalogue of Microorganisms (GCM) 10K type strain sequencing project: providing services to taxonomists for standard genome sequencing and annotation.</title>
        <authorList>
            <consortium name="The Broad Institute Genomics Platform"/>
            <consortium name="The Broad Institute Genome Sequencing Center for Infectious Disease"/>
            <person name="Wu L."/>
            <person name="Ma J."/>
        </authorList>
    </citation>
    <scope>NUCLEOTIDE SEQUENCE [LARGE SCALE GENOMIC DNA]</scope>
    <source>
        <strain evidence="3">SHR3</strain>
    </source>
</reference>
<name>A0ABW1AU63_9RHOO</name>
<organism evidence="2 3">
    <name type="scientific">Thauera sinica</name>
    <dbReference type="NCBI Taxonomy" id="2665146"/>
    <lineage>
        <taxon>Bacteria</taxon>
        <taxon>Pseudomonadati</taxon>
        <taxon>Pseudomonadota</taxon>
        <taxon>Betaproteobacteria</taxon>
        <taxon>Rhodocyclales</taxon>
        <taxon>Zoogloeaceae</taxon>
        <taxon>Thauera</taxon>
    </lineage>
</organism>
<evidence type="ECO:0000313" key="3">
    <source>
        <dbReference type="Proteomes" id="UP001595974"/>
    </source>
</evidence>
<evidence type="ECO:0000313" key="2">
    <source>
        <dbReference type="EMBL" id="MFC5770697.1"/>
    </source>
</evidence>
<accession>A0ABW1AU63</accession>
<keyword evidence="1" id="KW-0812">Transmembrane</keyword>
<feature type="transmembrane region" description="Helical" evidence="1">
    <location>
        <begin position="35"/>
        <end position="52"/>
    </location>
</feature>
<dbReference type="Proteomes" id="UP001595974">
    <property type="component" value="Unassembled WGS sequence"/>
</dbReference>
<proteinExistence type="predicted"/>
<comment type="caution">
    <text evidence="2">The sequence shown here is derived from an EMBL/GenBank/DDBJ whole genome shotgun (WGS) entry which is preliminary data.</text>
</comment>
<sequence length="146" mass="16180">MKNTYESPCVKIAELKTGQADWTPAIPSMQKQSELLLSWAIAIVGGIVALITTKNLHHFKMIRFLYLILAPALSLIAGSIWIAVEFQSRSSYLLLNKCSDFEGTLNKLLLVQTDLFKFSLAALVLFAIICLIQLTLGYVKFGANKS</sequence>
<dbReference type="RefSeq" id="WP_157748662.1">
    <property type="nucleotide sequence ID" value="NZ_JBHSOG010000057.1"/>
</dbReference>
<gene>
    <name evidence="2" type="ORF">ACFPTN_15055</name>
</gene>
<feature type="transmembrane region" description="Helical" evidence="1">
    <location>
        <begin position="64"/>
        <end position="84"/>
    </location>
</feature>
<keyword evidence="1" id="KW-0472">Membrane</keyword>
<keyword evidence="1" id="KW-1133">Transmembrane helix</keyword>
<keyword evidence="3" id="KW-1185">Reference proteome</keyword>